<name>A0A392SMK7_9FABA</name>
<feature type="non-terminal residue" evidence="1">
    <location>
        <position position="1"/>
    </location>
</feature>
<organism evidence="1 2">
    <name type="scientific">Trifolium medium</name>
    <dbReference type="NCBI Taxonomy" id="97028"/>
    <lineage>
        <taxon>Eukaryota</taxon>
        <taxon>Viridiplantae</taxon>
        <taxon>Streptophyta</taxon>
        <taxon>Embryophyta</taxon>
        <taxon>Tracheophyta</taxon>
        <taxon>Spermatophyta</taxon>
        <taxon>Magnoliopsida</taxon>
        <taxon>eudicotyledons</taxon>
        <taxon>Gunneridae</taxon>
        <taxon>Pentapetalae</taxon>
        <taxon>rosids</taxon>
        <taxon>fabids</taxon>
        <taxon>Fabales</taxon>
        <taxon>Fabaceae</taxon>
        <taxon>Papilionoideae</taxon>
        <taxon>50 kb inversion clade</taxon>
        <taxon>NPAAA clade</taxon>
        <taxon>Hologalegina</taxon>
        <taxon>IRL clade</taxon>
        <taxon>Trifolieae</taxon>
        <taxon>Trifolium</taxon>
    </lineage>
</organism>
<evidence type="ECO:0000313" key="1">
    <source>
        <dbReference type="EMBL" id="MCI50121.1"/>
    </source>
</evidence>
<reference evidence="1 2" key="1">
    <citation type="journal article" date="2018" name="Front. Plant Sci.">
        <title>Red Clover (Trifolium pratense) and Zigzag Clover (T. medium) - A Picture of Genomic Similarities and Differences.</title>
        <authorList>
            <person name="Dluhosova J."/>
            <person name="Istvanek J."/>
            <person name="Nedelnik J."/>
            <person name="Repkova J."/>
        </authorList>
    </citation>
    <scope>NUCLEOTIDE SEQUENCE [LARGE SCALE GENOMIC DNA]</scope>
    <source>
        <strain evidence="2">cv. 10/8</strain>
        <tissue evidence="1">Leaf</tissue>
    </source>
</reference>
<comment type="caution">
    <text evidence="1">The sequence shown here is derived from an EMBL/GenBank/DDBJ whole genome shotgun (WGS) entry which is preliminary data.</text>
</comment>
<sequence>DQTPNKLVKETLIPVQGSPSYKLKMFLFSEEAHD</sequence>
<proteinExistence type="predicted"/>
<accession>A0A392SMK7</accession>
<dbReference type="EMBL" id="LXQA010411655">
    <property type="protein sequence ID" value="MCI50121.1"/>
    <property type="molecule type" value="Genomic_DNA"/>
</dbReference>
<keyword evidence="2" id="KW-1185">Reference proteome</keyword>
<dbReference type="Proteomes" id="UP000265520">
    <property type="component" value="Unassembled WGS sequence"/>
</dbReference>
<protein>
    <submittedName>
        <fullName evidence="1">Uncharacterized protein</fullName>
    </submittedName>
</protein>
<evidence type="ECO:0000313" key="2">
    <source>
        <dbReference type="Proteomes" id="UP000265520"/>
    </source>
</evidence>
<dbReference type="AlphaFoldDB" id="A0A392SMK7"/>